<gene>
    <name evidence="1" type="ORF">MJO28_003678</name>
</gene>
<keyword evidence="2" id="KW-1185">Reference proteome</keyword>
<reference evidence="2" key="2">
    <citation type="journal article" date="2018" name="Mol. Plant Microbe Interact.">
        <title>Genome sequence resources for the wheat stripe rust pathogen (Puccinia striiformis f. sp. tritici) and the barley stripe rust pathogen (Puccinia striiformis f. sp. hordei).</title>
        <authorList>
            <person name="Xia C."/>
            <person name="Wang M."/>
            <person name="Yin C."/>
            <person name="Cornejo O.E."/>
            <person name="Hulbert S.H."/>
            <person name="Chen X."/>
        </authorList>
    </citation>
    <scope>NUCLEOTIDE SEQUENCE [LARGE SCALE GENOMIC DNA]</scope>
    <source>
        <strain evidence="2">93-210</strain>
    </source>
</reference>
<accession>A0ACC0ELP9</accession>
<sequence length="243" mass="26658">MAALFSGFATPTLVLLLLSLQLLHASPFESIHHKARWIKQKSVKAPYSTGLRVVPRPPIFNPVPHYQPHLKPAFPIGPSIVKPPTAKYGAGSPPMAQTFVDEHNKVRDVYGVPHLVWNSQLIPTAQRLAAACVFRHTDNNPYGENIAAGQTTPQDVVSQWVEGPEEKLAYDPNAPKDSHFTQVVWEASRELGCAVTSCPTMAGVWLPQSPIQFWVCEYNPSGNVDTLYTKNVHALAGGAPARR</sequence>
<reference evidence="1 2" key="3">
    <citation type="journal article" date="2022" name="Microbiol. Spectr.">
        <title>Folding features and dynamics of 3D genome architecture in plant fungal pathogens.</title>
        <authorList>
            <person name="Xia C."/>
        </authorList>
    </citation>
    <scope>NUCLEOTIDE SEQUENCE [LARGE SCALE GENOMIC DNA]</scope>
    <source>
        <strain evidence="1 2">93-210</strain>
    </source>
</reference>
<dbReference type="Proteomes" id="UP001060170">
    <property type="component" value="Chromosome 4"/>
</dbReference>
<organism evidence="1 2">
    <name type="scientific">Puccinia striiformis f. sp. tritici</name>
    <dbReference type="NCBI Taxonomy" id="168172"/>
    <lineage>
        <taxon>Eukaryota</taxon>
        <taxon>Fungi</taxon>
        <taxon>Dikarya</taxon>
        <taxon>Basidiomycota</taxon>
        <taxon>Pucciniomycotina</taxon>
        <taxon>Pucciniomycetes</taxon>
        <taxon>Pucciniales</taxon>
        <taxon>Pucciniaceae</taxon>
        <taxon>Puccinia</taxon>
    </lineage>
</organism>
<reference evidence="2" key="1">
    <citation type="journal article" date="2018" name="BMC Genomics">
        <title>Genomic insights into host adaptation between the wheat stripe rust pathogen (Puccinia striiformis f. sp. tritici) and the barley stripe rust pathogen (Puccinia striiformis f. sp. hordei).</title>
        <authorList>
            <person name="Xia C."/>
            <person name="Wang M."/>
            <person name="Yin C."/>
            <person name="Cornejo O.E."/>
            <person name="Hulbert S.H."/>
            <person name="Chen X."/>
        </authorList>
    </citation>
    <scope>NUCLEOTIDE SEQUENCE [LARGE SCALE GENOMIC DNA]</scope>
    <source>
        <strain evidence="2">93-210</strain>
    </source>
</reference>
<evidence type="ECO:0000313" key="2">
    <source>
        <dbReference type="Proteomes" id="UP001060170"/>
    </source>
</evidence>
<evidence type="ECO:0000313" key="1">
    <source>
        <dbReference type="EMBL" id="KAI7956583.1"/>
    </source>
</evidence>
<comment type="caution">
    <text evidence="1">The sequence shown here is derived from an EMBL/GenBank/DDBJ whole genome shotgun (WGS) entry which is preliminary data.</text>
</comment>
<dbReference type="EMBL" id="CM045868">
    <property type="protein sequence ID" value="KAI7956583.1"/>
    <property type="molecule type" value="Genomic_DNA"/>
</dbReference>
<protein>
    <submittedName>
        <fullName evidence="1">Uncharacterized protein</fullName>
    </submittedName>
</protein>
<name>A0ACC0ELP9_9BASI</name>
<proteinExistence type="predicted"/>